<proteinExistence type="inferred from homology"/>
<dbReference type="InterPro" id="IPR011990">
    <property type="entry name" value="TPR-like_helical_dom_sf"/>
</dbReference>
<evidence type="ECO:0000313" key="8">
    <source>
        <dbReference type="Proteomes" id="UP000294937"/>
    </source>
</evidence>
<dbReference type="GO" id="GO:0005737">
    <property type="term" value="C:cytoplasm"/>
    <property type="evidence" value="ECO:0007669"/>
    <property type="project" value="UniProtKB-SubCell"/>
</dbReference>
<dbReference type="InterPro" id="IPR019734">
    <property type="entry name" value="TPR_rpt"/>
</dbReference>
<dbReference type="Gene3D" id="1.25.40.10">
    <property type="entry name" value="Tetratricopeptide repeat domain"/>
    <property type="match status" value="1"/>
</dbReference>
<dbReference type="SMART" id="SM00028">
    <property type="entry name" value="TPR"/>
    <property type="match status" value="4"/>
</dbReference>
<evidence type="ECO:0000313" key="7">
    <source>
        <dbReference type="EMBL" id="TCS95817.1"/>
    </source>
</evidence>
<dbReference type="SUPFAM" id="SSF47413">
    <property type="entry name" value="lambda repressor-like DNA-binding domains"/>
    <property type="match status" value="1"/>
</dbReference>
<comment type="caution">
    <text evidence="7">The sequence shown here is derived from an EMBL/GenBank/DDBJ whole genome shotgun (WGS) entry which is preliminary data.</text>
</comment>
<reference evidence="7 8" key="1">
    <citation type="submission" date="2019-03" db="EMBL/GenBank/DDBJ databases">
        <title>Genomic Encyclopedia of Type Strains, Phase IV (KMG-IV): sequencing the most valuable type-strain genomes for metagenomic binning, comparative biology and taxonomic classification.</title>
        <authorList>
            <person name="Goeker M."/>
        </authorList>
    </citation>
    <scope>NUCLEOTIDE SEQUENCE [LARGE SCALE GENOMIC DNA]</scope>
    <source>
        <strain evidence="7 8">DSM 45707</strain>
    </source>
</reference>
<dbReference type="CDD" id="cd00093">
    <property type="entry name" value="HTH_XRE"/>
    <property type="match status" value="1"/>
</dbReference>
<evidence type="ECO:0000256" key="5">
    <source>
        <dbReference type="ARBA" id="ARBA00038253"/>
    </source>
</evidence>
<dbReference type="Gene3D" id="1.10.260.40">
    <property type="entry name" value="lambda repressor-like DNA-binding domains"/>
    <property type="match status" value="1"/>
</dbReference>
<keyword evidence="4" id="KW-0802">TPR repeat</keyword>
<evidence type="ECO:0000256" key="4">
    <source>
        <dbReference type="ARBA" id="ARBA00022803"/>
    </source>
</evidence>
<dbReference type="Proteomes" id="UP000294937">
    <property type="component" value="Unassembled WGS sequence"/>
</dbReference>
<dbReference type="Pfam" id="PF13432">
    <property type="entry name" value="TPR_16"/>
    <property type="match status" value="1"/>
</dbReference>
<keyword evidence="3" id="KW-0677">Repeat</keyword>
<dbReference type="PROSITE" id="PS50943">
    <property type="entry name" value="HTH_CROC1"/>
    <property type="match status" value="1"/>
</dbReference>
<gene>
    <name evidence="7" type="ORF">EDD58_102398</name>
</gene>
<organism evidence="7 8">
    <name type="scientific">Hazenella coriacea</name>
    <dbReference type="NCBI Taxonomy" id="1179467"/>
    <lineage>
        <taxon>Bacteria</taxon>
        <taxon>Bacillati</taxon>
        <taxon>Bacillota</taxon>
        <taxon>Bacilli</taxon>
        <taxon>Bacillales</taxon>
        <taxon>Thermoactinomycetaceae</taxon>
        <taxon>Hazenella</taxon>
    </lineage>
</organism>
<comment type="similarity">
    <text evidence="5">Belongs to the Rap family.</text>
</comment>
<dbReference type="RefSeq" id="WP_165875813.1">
    <property type="nucleotide sequence ID" value="NZ_SMAG01000002.1"/>
</dbReference>
<sequence length="454" mass="53092">MNVLEMNEIGKFIRKTRKERGLRLEDLSDDHISTATISNIERGIPHVNKDKILYLMSKLGLELDEIPQMLEKESESLESVHLKFTAIETMIEVGSYQEAIRSLSNISEESLSLHQATVHLIKGRCFLEGREWRKGERELSEAIRLSFQDPYSNQMNLEAVSYLYLSKSRAQQRDWAQALQYVERGIELYQQSQDTKQIIYHLLVNQVIYLDQLGRTDEALRKLEELWTEISLIQNKDLVIQMYRLRVDLYQRIHLHHDAVRYAKEGIQLAIKSHYHDELFRLWLSLGKTYLDLTEYDDAETCLHFVMSMSGLISDSKEWLKAKSLLGQLYFHQEKWDKARETLQAVIDQADKSQDAEIAGQALLLMGKLLKQREHWVDAIQVFIRLTEVASKSRAYALAYKGFDELASCYEQIGQMDSFRSAVEQMYQTQQKIKMRQQRQSLRLLNRGMGSPFK</sequence>
<keyword evidence="8" id="KW-1185">Reference proteome</keyword>
<evidence type="ECO:0000256" key="1">
    <source>
        <dbReference type="ARBA" id="ARBA00004496"/>
    </source>
</evidence>
<evidence type="ECO:0000259" key="6">
    <source>
        <dbReference type="PROSITE" id="PS50943"/>
    </source>
</evidence>
<dbReference type="GO" id="GO:0003677">
    <property type="term" value="F:DNA binding"/>
    <property type="evidence" value="ECO:0007669"/>
    <property type="project" value="InterPro"/>
</dbReference>
<dbReference type="PANTHER" id="PTHR46630:SF1">
    <property type="entry name" value="TETRATRICOPEPTIDE REPEAT PROTEIN 29"/>
    <property type="match status" value="1"/>
</dbReference>
<protein>
    <submittedName>
        <fullName evidence="7">Tetratricopeptide repeat protein</fullName>
    </submittedName>
</protein>
<evidence type="ECO:0000256" key="2">
    <source>
        <dbReference type="ARBA" id="ARBA00022490"/>
    </source>
</evidence>
<dbReference type="InterPro" id="IPR010982">
    <property type="entry name" value="Lambda_DNA-bd_dom_sf"/>
</dbReference>
<dbReference type="PANTHER" id="PTHR46630">
    <property type="entry name" value="TETRATRICOPEPTIDE REPEAT PROTEIN 29"/>
    <property type="match status" value="1"/>
</dbReference>
<dbReference type="InterPro" id="IPR051476">
    <property type="entry name" value="Bac_ResReg_Asp_Phosphatase"/>
</dbReference>
<dbReference type="InterPro" id="IPR001387">
    <property type="entry name" value="Cro/C1-type_HTH"/>
</dbReference>
<name>A0A4V2UVH6_9BACL</name>
<evidence type="ECO:0000256" key="3">
    <source>
        <dbReference type="ARBA" id="ARBA00022737"/>
    </source>
</evidence>
<dbReference type="EMBL" id="SMAG01000002">
    <property type="protein sequence ID" value="TCS95817.1"/>
    <property type="molecule type" value="Genomic_DNA"/>
</dbReference>
<feature type="domain" description="HTH cro/C1-type" evidence="6">
    <location>
        <begin position="13"/>
        <end position="66"/>
    </location>
</feature>
<accession>A0A4V2UVH6</accession>
<dbReference type="SMART" id="SM00530">
    <property type="entry name" value="HTH_XRE"/>
    <property type="match status" value="1"/>
</dbReference>
<comment type="subcellular location">
    <subcellularLocation>
        <location evidence="1">Cytoplasm</location>
    </subcellularLocation>
</comment>
<keyword evidence="2" id="KW-0963">Cytoplasm</keyword>
<dbReference type="SUPFAM" id="SSF48452">
    <property type="entry name" value="TPR-like"/>
    <property type="match status" value="2"/>
</dbReference>
<dbReference type="AlphaFoldDB" id="A0A4V2UVH6"/>
<dbReference type="Pfam" id="PF01381">
    <property type="entry name" value="HTH_3"/>
    <property type="match status" value="1"/>
</dbReference>